<accession>A0A8J3NXK8</accession>
<proteinExistence type="predicted"/>
<keyword evidence="3" id="KW-1185">Reference proteome</keyword>
<name>A0A8J3NXK8_9ACTN</name>
<dbReference type="AlphaFoldDB" id="A0A8J3NXK8"/>
<sequence length="297" mass="30709">MKAAPTMRVIVAAAVLGAVLAPAAPAAALPDPLVTLEQQTSVTSPDPKTVVVSCPDDTWVFAVGGWTNHSSGQALLTRLEPAADLRTGIVSARLRSGNTAAFSLTAQVICARTVVAPTRVANTTVQGSSIEAACPKPTVMLGFGFAMDRRVDDWRLDELLPDGDLSQVSVNISGSGPTGALTAYGICHTVVEPPGTLINLYRATSIPVTGQTWPKLAALLPMTIGWTFGVGATVRGPGSHLDGFQLRPLGEGVARADRVSALPGLPFPHAQARMVGLLGPAEDPSLTTQGARIGTMH</sequence>
<dbReference type="EMBL" id="BONH01000002">
    <property type="protein sequence ID" value="GIF95906.1"/>
    <property type="molecule type" value="Genomic_DNA"/>
</dbReference>
<evidence type="ECO:0000313" key="2">
    <source>
        <dbReference type="EMBL" id="GIF95906.1"/>
    </source>
</evidence>
<evidence type="ECO:0000313" key="3">
    <source>
        <dbReference type="Proteomes" id="UP000659904"/>
    </source>
</evidence>
<feature type="signal peptide" evidence="1">
    <location>
        <begin position="1"/>
        <end position="23"/>
    </location>
</feature>
<dbReference type="Proteomes" id="UP000659904">
    <property type="component" value="Unassembled WGS sequence"/>
</dbReference>
<keyword evidence="1" id="KW-0732">Signal</keyword>
<feature type="chain" id="PRO_5035240621" description="Secreted protein" evidence="1">
    <location>
        <begin position="24"/>
        <end position="297"/>
    </location>
</feature>
<reference evidence="2 3" key="1">
    <citation type="submission" date="2021-01" db="EMBL/GenBank/DDBJ databases">
        <title>Whole genome shotgun sequence of Catellatospora citrea NBRC 14495.</title>
        <authorList>
            <person name="Komaki H."/>
            <person name="Tamura T."/>
        </authorList>
    </citation>
    <scope>NUCLEOTIDE SEQUENCE [LARGE SCALE GENOMIC DNA]</scope>
    <source>
        <strain evidence="2 3">NBRC 14495</strain>
    </source>
</reference>
<dbReference type="RefSeq" id="WP_147433144.1">
    <property type="nucleotide sequence ID" value="NZ_BONH01000002.1"/>
</dbReference>
<evidence type="ECO:0008006" key="4">
    <source>
        <dbReference type="Google" id="ProtNLM"/>
    </source>
</evidence>
<gene>
    <name evidence="2" type="ORF">Cci01nite_10000</name>
</gene>
<organism evidence="2 3">
    <name type="scientific">Catellatospora citrea</name>
    <dbReference type="NCBI Taxonomy" id="53366"/>
    <lineage>
        <taxon>Bacteria</taxon>
        <taxon>Bacillati</taxon>
        <taxon>Actinomycetota</taxon>
        <taxon>Actinomycetes</taxon>
        <taxon>Micromonosporales</taxon>
        <taxon>Micromonosporaceae</taxon>
        <taxon>Catellatospora</taxon>
    </lineage>
</organism>
<protein>
    <recommendedName>
        <fullName evidence="4">Secreted protein</fullName>
    </recommendedName>
</protein>
<comment type="caution">
    <text evidence="2">The sequence shown here is derived from an EMBL/GenBank/DDBJ whole genome shotgun (WGS) entry which is preliminary data.</text>
</comment>
<evidence type="ECO:0000256" key="1">
    <source>
        <dbReference type="SAM" id="SignalP"/>
    </source>
</evidence>